<keyword evidence="3" id="KW-0813">Transport</keyword>
<dbReference type="InterPro" id="IPR000272">
    <property type="entry name" value="Ion-transport_regulator_FXYD"/>
</dbReference>
<dbReference type="Pfam" id="PF02038">
    <property type="entry name" value="ATP1G1_PLM_MAT8"/>
    <property type="match status" value="1"/>
</dbReference>
<dbReference type="AlphaFoldDB" id="A0A674GC64"/>
<evidence type="ECO:0000256" key="2">
    <source>
        <dbReference type="ARBA" id="ARBA00005948"/>
    </source>
</evidence>
<keyword evidence="5" id="KW-0732">Signal</keyword>
<proteinExistence type="inferred from homology"/>
<dbReference type="InterPro" id="IPR047297">
    <property type="entry name" value="FXYD_motif"/>
</dbReference>
<organism evidence="11 12">
    <name type="scientific">Taeniopygia guttata</name>
    <name type="common">Zebra finch</name>
    <name type="synonym">Poephila guttata</name>
    <dbReference type="NCBI Taxonomy" id="59729"/>
    <lineage>
        <taxon>Eukaryota</taxon>
        <taxon>Metazoa</taxon>
        <taxon>Chordata</taxon>
        <taxon>Craniata</taxon>
        <taxon>Vertebrata</taxon>
        <taxon>Euteleostomi</taxon>
        <taxon>Archelosauria</taxon>
        <taxon>Archosauria</taxon>
        <taxon>Dinosauria</taxon>
        <taxon>Saurischia</taxon>
        <taxon>Theropoda</taxon>
        <taxon>Coelurosauria</taxon>
        <taxon>Aves</taxon>
        <taxon>Neognathae</taxon>
        <taxon>Neoaves</taxon>
        <taxon>Telluraves</taxon>
        <taxon>Australaves</taxon>
        <taxon>Passeriformes</taxon>
        <taxon>Passeroidea</taxon>
        <taxon>Estrildidae</taxon>
        <taxon>Estrildinae</taxon>
        <taxon>Taeniopygia</taxon>
    </lineage>
</organism>
<dbReference type="Proteomes" id="UP000007754">
    <property type="component" value="Chromosome 24"/>
</dbReference>
<evidence type="ECO:0000256" key="4">
    <source>
        <dbReference type="ARBA" id="ARBA00022692"/>
    </source>
</evidence>
<comment type="similarity">
    <text evidence="2">Belongs to the FXYD family.</text>
</comment>
<feature type="compositionally biased region" description="Low complexity" evidence="9">
    <location>
        <begin position="463"/>
        <end position="472"/>
    </location>
</feature>
<evidence type="ECO:0008006" key="13">
    <source>
        <dbReference type="Google" id="ProtNLM"/>
    </source>
</evidence>
<dbReference type="Ensembl" id="ENSTGUT00000029920.1">
    <property type="protein sequence ID" value="ENSTGUP00000020281.1"/>
    <property type="gene ID" value="ENSTGUG00000023210.1"/>
</dbReference>
<dbReference type="GO" id="GO:0043269">
    <property type="term" value="P:regulation of monoatomic ion transport"/>
    <property type="evidence" value="ECO:0007669"/>
    <property type="project" value="InterPro"/>
</dbReference>
<evidence type="ECO:0000256" key="7">
    <source>
        <dbReference type="ARBA" id="ARBA00023065"/>
    </source>
</evidence>
<dbReference type="GeneTree" id="ENSGT00940000153062"/>
<dbReference type="PANTHER" id="PTHR14132:SF15">
    <property type="entry name" value="FXYD DOMAIN-CONTAINING ION TRANSPORT REGULATOR 6-RELATED"/>
    <property type="match status" value="1"/>
</dbReference>
<feature type="transmembrane region" description="Helical" evidence="10">
    <location>
        <begin position="391"/>
        <end position="411"/>
    </location>
</feature>
<keyword evidence="4 10" id="KW-0812">Transmembrane</keyword>
<keyword evidence="7" id="KW-0406">Ion transport</keyword>
<evidence type="ECO:0000313" key="11">
    <source>
        <dbReference type="Ensembl" id="ENSTGUP00000020281.1"/>
    </source>
</evidence>
<dbReference type="PROSITE" id="PS01310">
    <property type="entry name" value="FXYD"/>
    <property type="match status" value="1"/>
</dbReference>
<gene>
    <name evidence="11" type="primary">FXYD6</name>
</gene>
<protein>
    <recommendedName>
        <fullName evidence="13">FXYD domain-containing ion transport regulator</fullName>
    </recommendedName>
</protein>
<evidence type="ECO:0000256" key="8">
    <source>
        <dbReference type="ARBA" id="ARBA00023136"/>
    </source>
</evidence>
<keyword evidence="8 10" id="KW-0472">Membrane</keyword>
<name>A0A674GC64_TAEGU</name>
<feature type="compositionally biased region" description="Basic and acidic residues" evidence="9">
    <location>
        <begin position="480"/>
        <end position="504"/>
    </location>
</feature>
<dbReference type="CDD" id="cd20324">
    <property type="entry name" value="FXYD6"/>
    <property type="match status" value="1"/>
</dbReference>
<feature type="region of interest" description="Disordered" evidence="9">
    <location>
        <begin position="16"/>
        <end position="39"/>
    </location>
</feature>
<evidence type="ECO:0000256" key="6">
    <source>
        <dbReference type="ARBA" id="ARBA00022989"/>
    </source>
</evidence>
<feature type="compositionally biased region" description="Basic and acidic residues" evidence="9">
    <location>
        <begin position="207"/>
        <end position="218"/>
    </location>
</feature>
<dbReference type="FunFam" id="1.20.5.780:FF:000001">
    <property type="entry name" value="Fxyd domain-containing ion transport regulator"/>
    <property type="match status" value="1"/>
</dbReference>
<dbReference type="InParanoid" id="A0A674GC64"/>
<evidence type="ECO:0000256" key="10">
    <source>
        <dbReference type="SAM" id="Phobius"/>
    </source>
</evidence>
<dbReference type="PANTHER" id="PTHR14132">
    <property type="entry name" value="SODIUM/POTASSIUM-TRANSPORTING ATPASE SUBUNIT GAMMA"/>
    <property type="match status" value="1"/>
</dbReference>
<reference evidence="11 12" key="1">
    <citation type="journal article" date="2010" name="Nature">
        <title>The genome of a songbird.</title>
        <authorList>
            <person name="Warren W.C."/>
            <person name="Clayton D.F."/>
            <person name="Ellegren H."/>
            <person name="Arnold A.P."/>
            <person name="Hillier L.W."/>
            <person name="Kunstner A."/>
            <person name="Searle S."/>
            <person name="White S."/>
            <person name="Vilella A.J."/>
            <person name="Fairley S."/>
            <person name="Heger A."/>
            <person name="Kong L."/>
            <person name="Ponting C.P."/>
            <person name="Jarvis E.D."/>
            <person name="Mello C.V."/>
            <person name="Minx P."/>
            <person name="Lovell P."/>
            <person name="Velho T.A."/>
            <person name="Ferris M."/>
            <person name="Balakrishnan C.N."/>
            <person name="Sinha S."/>
            <person name="Blatti C."/>
            <person name="London S.E."/>
            <person name="Li Y."/>
            <person name="Lin Y.C."/>
            <person name="George J."/>
            <person name="Sweedler J."/>
            <person name="Southey B."/>
            <person name="Gunaratne P."/>
            <person name="Watson M."/>
            <person name="Nam K."/>
            <person name="Backstrom N."/>
            <person name="Smeds L."/>
            <person name="Nabholz B."/>
            <person name="Itoh Y."/>
            <person name="Whitney O."/>
            <person name="Pfenning A.R."/>
            <person name="Howard J."/>
            <person name="Volker M."/>
            <person name="Skinner B.M."/>
            <person name="Griffin D.K."/>
            <person name="Ye L."/>
            <person name="McLaren W.M."/>
            <person name="Flicek P."/>
            <person name="Quesada V."/>
            <person name="Velasco G."/>
            <person name="Lopez-Otin C."/>
            <person name="Puente X.S."/>
            <person name="Olender T."/>
            <person name="Lancet D."/>
            <person name="Smit A.F."/>
            <person name="Hubley R."/>
            <person name="Konkel M.K."/>
            <person name="Walker J.A."/>
            <person name="Batzer M.A."/>
            <person name="Gu W."/>
            <person name="Pollock D.D."/>
            <person name="Chen L."/>
            <person name="Cheng Z."/>
            <person name="Eichler E.E."/>
            <person name="Stapley J."/>
            <person name="Slate J."/>
            <person name="Ekblom R."/>
            <person name="Birkhead T."/>
            <person name="Burke T."/>
            <person name="Burt D."/>
            <person name="Scharff C."/>
            <person name="Adam I."/>
            <person name="Richard H."/>
            <person name="Sultan M."/>
            <person name="Soldatov A."/>
            <person name="Lehrach H."/>
            <person name="Edwards S.V."/>
            <person name="Yang S.P."/>
            <person name="Li X."/>
            <person name="Graves T."/>
            <person name="Fulton L."/>
            <person name="Nelson J."/>
            <person name="Chinwalla A."/>
            <person name="Hou S."/>
            <person name="Mardis E.R."/>
            <person name="Wilson R.K."/>
        </authorList>
    </citation>
    <scope>NUCLEOTIDE SEQUENCE [LARGE SCALE GENOMIC DNA]</scope>
</reference>
<dbReference type="GO" id="GO:0005886">
    <property type="term" value="C:plasma membrane"/>
    <property type="evidence" value="ECO:0007669"/>
    <property type="project" value="UniProtKB-ARBA"/>
</dbReference>
<evidence type="ECO:0000256" key="5">
    <source>
        <dbReference type="ARBA" id="ARBA00022729"/>
    </source>
</evidence>
<dbReference type="GO" id="GO:0017080">
    <property type="term" value="F:sodium channel regulator activity"/>
    <property type="evidence" value="ECO:0007669"/>
    <property type="project" value="TreeGrafter"/>
</dbReference>
<feature type="region of interest" description="Disordered" evidence="9">
    <location>
        <begin position="457"/>
        <end position="517"/>
    </location>
</feature>
<reference evidence="11" key="2">
    <citation type="submission" date="2025-08" db="UniProtKB">
        <authorList>
            <consortium name="Ensembl"/>
        </authorList>
    </citation>
    <scope>IDENTIFICATION</scope>
</reference>
<accession>A0A674GC64</accession>
<dbReference type="Gene3D" id="1.20.5.780">
    <property type="entry name" value="Single helix bin"/>
    <property type="match status" value="1"/>
</dbReference>
<evidence type="ECO:0000256" key="9">
    <source>
        <dbReference type="SAM" id="MobiDB-lite"/>
    </source>
</evidence>
<reference evidence="11" key="3">
    <citation type="submission" date="2025-09" db="UniProtKB">
        <authorList>
            <consortium name="Ensembl"/>
        </authorList>
    </citation>
    <scope>IDENTIFICATION</scope>
</reference>
<sequence>MSCLCCERLGRHRQWGRQQEEPSWPRKGGSGSPGPAQAPRVALQPVLRRPDKAEVAWRCPWWPEEVGMSPSSTAHPCLPPAGVAAGVHWGLPQQGWGTAAQQRLSWCSWPGLGLGMDVQGSGIAYPVADEVVGSERGAGGPRGQVTGGCPCCPQGWWPQGTGHRRLSLLSPGLVAPGDGSQAAVLAVPRAELAQGRDGRCDPAGAEAGHEQQRAREGSVVEDVQVEGSFQIRAGFGAQWSTWGCPAQQSGGLGSHLAGEVTGRGSPRSEVLCQGMLGAGLLQIPFGHCQLGALHVQHGVGAAQALHGPCTAREGLCLARGPLGLHGALGLLQVPPELHGLPGSARLCPDTSAAMEAALIFLCSLLVPAAVADVAAPQKEEEDPFNYDYQSLRIGGLVFAVVLFTVGILLILSRRCRCSFKQKPRAPGDEEAQAENLITSNGKVTVLGSLCHRAPCHSPAGQAPQTPLLFPLQRQRRRRQRTEQEPTPARDPRRDTRSADAREEPETPAAGPSQETPCPCPPLCSSTGSLFLTRLNSAVLSASRGECAAVLEGWCALCCDLRGKE</sequence>
<evidence type="ECO:0000313" key="12">
    <source>
        <dbReference type="Proteomes" id="UP000007754"/>
    </source>
</evidence>
<keyword evidence="6 10" id="KW-1133">Transmembrane helix</keyword>
<feature type="region of interest" description="Disordered" evidence="9">
    <location>
        <begin position="195"/>
        <end position="218"/>
    </location>
</feature>
<evidence type="ECO:0000256" key="1">
    <source>
        <dbReference type="ARBA" id="ARBA00004479"/>
    </source>
</evidence>
<keyword evidence="12" id="KW-1185">Reference proteome</keyword>
<evidence type="ECO:0000256" key="3">
    <source>
        <dbReference type="ARBA" id="ARBA00022448"/>
    </source>
</evidence>
<comment type="subcellular location">
    <subcellularLocation>
        <location evidence="1">Membrane</location>
        <topology evidence="1">Single-pass type I membrane protein</topology>
    </subcellularLocation>
</comment>
<dbReference type="GO" id="GO:0006811">
    <property type="term" value="P:monoatomic ion transport"/>
    <property type="evidence" value="ECO:0007669"/>
    <property type="project" value="UniProtKB-KW"/>
</dbReference>